<evidence type="ECO:0000256" key="3">
    <source>
        <dbReference type="ARBA" id="ARBA00022691"/>
    </source>
</evidence>
<accession>A0ABQ1MCQ5</accession>
<gene>
    <name evidence="4" type="ORF">GCM10011386_33350</name>
</gene>
<dbReference type="Gene3D" id="3.40.50.150">
    <property type="entry name" value="Vaccinia Virus protein VP39"/>
    <property type="match status" value="1"/>
</dbReference>
<reference evidence="5" key="1">
    <citation type="journal article" date="2019" name="Int. J. Syst. Evol. Microbiol.">
        <title>The Global Catalogue of Microorganisms (GCM) 10K type strain sequencing project: providing services to taxonomists for standard genome sequencing and annotation.</title>
        <authorList>
            <consortium name="The Broad Institute Genomics Platform"/>
            <consortium name="The Broad Institute Genome Sequencing Center for Infectious Disease"/>
            <person name="Wu L."/>
            <person name="Ma J."/>
        </authorList>
    </citation>
    <scope>NUCLEOTIDE SEQUENCE [LARGE SCALE GENOMIC DNA]</scope>
    <source>
        <strain evidence="5">CGMCC 1.15342</strain>
    </source>
</reference>
<organism evidence="4 5">
    <name type="scientific">Parapedobacter defluvii</name>
    <dbReference type="NCBI Taxonomy" id="2045106"/>
    <lineage>
        <taxon>Bacteria</taxon>
        <taxon>Pseudomonadati</taxon>
        <taxon>Bacteroidota</taxon>
        <taxon>Sphingobacteriia</taxon>
        <taxon>Sphingobacteriales</taxon>
        <taxon>Sphingobacteriaceae</taxon>
        <taxon>Parapedobacter</taxon>
    </lineage>
</organism>
<dbReference type="Proteomes" id="UP000597338">
    <property type="component" value="Unassembled WGS sequence"/>
</dbReference>
<name>A0ABQ1MCQ5_9SPHI</name>
<dbReference type="Pfam" id="PF02086">
    <property type="entry name" value="MethyltransfD12"/>
    <property type="match status" value="1"/>
</dbReference>
<dbReference type="InterPro" id="IPR029063">
    <property type="entry name" value="SAM-dependent_MTases_sf"/>
</dbReference>
<keyword evidence="2" id="KW-0808">Transferase</keyword>
<keyword evidence="5" id="KW-1185">Reference proteome</keyword>
<dbReference type="InterPro" id="IPR012327">
    <property type="entry name" value="MeTrfase_D12"/>
</dbReference>
<protein>
    <recommendedName>
        <fullName evidence="6">D12 class N6 adenine-specific DNA methyltransferase</fullName>
    </recommendedName>
</protein>
<keyword evidence="1" id="KW-0489">Methyltransferase</keyword>
<evidence type="ECO:0000256" key="2">
    <source>
        <dbReference type="ARBA" id="ARBA00022679"/>
    </source>
</evidence>
<evidence type="ECO:0008006" key="6">
    <source>
        <dbReference type="Google" id="ProtNLM"/>
    </source>
</evidence>
<comment type="caution">
    <text evidence="4">The sequence shown here is derived from an EMBL/GenBank/DDBJ whole genome shotgun (WGS) entry which is preliminary data.</text>
</comment>
<evidence type="ECO:0000313" key="5">
    <source>
        <dbReference type="Proteomes" id="UP000597338"/>
    </source>
</evidence>
<dbReference type="EMBL" id="BMIK01000013">
    <property type="protein sequence ID" value="GGC38561.1"/>
    <property type="molecule type" value="Genomic_DNA"/>
</dbReference>
<sequence length="95" mass="10445">MITGQLIQSTDIPSKIPHILKYMGSKREILDFVTNAIVGMDVKAEWVCDLFAGTSVVAGALKDKFNVHANDVQQYSSILCSKSDRNINVPISFSN</sequence>
<evidence type="ECO:0000256" key="1">
    <source>
        <dbReference type="ARBA" id="ARBA00022603"/>
    </source>
</evidence>
<dbReference type="SUPFAM" id="SSF53335">
    <property type="entry name" value="S-adenosyl-L-methionine-dependent methyltransferases"/>
    <property type="match status" value="1"/>
</dbReference>
<keyword evidence="3" id="KW-0949">S-adenosyl-L-methionine</keyword>
<proteinExistence type="predicted"/>
<evidence type="ECO:0000313" key="4">
    <source>
        <dbReference type="EMBL" id="GGC38561.1"/>
    </source>
</evidence>